<gene>
    <name evidence="1" type="ORF">SAMN05216175_105139</name>
</gene>
<organism evidence="1 2">
    <name type="scientific">Neptunomonas qingdaonensis</name>
    <dbReference type="NCBI Taxonomy" id="1045558"/>
    <lineage>
        <taxon>Bacteria</taxon>
        <taxon>Pseudomonadati</taxon>
        <taxon>Pseudomonadota</taxon>
        <taxon>Gammaproteobacteria</taxon>
        <taxon>Oceanospirillales</taxon>
        <taxon>Oceanospirillaceae</taxon>
        <taxon>Neptunomonas</taxon>
    </lineage>
</organism>
<dbReference type="OrthoDB" id="6120310at2"/>
<accession>A0A1I2R0Y6</accession>
<keyword evidence="2" id="KW-1185">Reference proteome</keyword>
<sequence>MKIKKSDLTSVIQWIDVQLSKDDRFPLDQQGASSKTSKKHLKALKAWRKCSNNIKEVREWCDEWLDQKYADKLAQALEQTKAHKADHVIKLTEEAHDLLLMLADKHDLSPSQLIVKHLSPKA</sequence>
<evidence type="ECO:0000313" key="1">
    <source>
        <dbReference type="EMBL" id="SFG31581.1"/>
    </source>
</evidence>
<dbReference type="RefSeq" id="WP_090727158.1">
    <property type="nucleotide sequence ID" value="NZ_FOOU01000005.1"/>
</dbReference>
<reference evidence="2" key="1">
    <citation type="submission" date="2016-10" db="EMBL/GenBank/DDBJ databases">
        <authorList>
            <person name="Varghese N."/>
            <person name="Submissions S."/>
        </authorList>
    </citation>
    <scope>NUCLEOTIDE SEQUENCE [LARGE SCALE GENOMIC DNA]</scope>
    <source>
        <strain evidence="2">CGMCC 1.10971</strain>
    </source>
</reference>
<proteinExistence type="predicted"/>
<protein>
    <submittedName>
        <fullName evidence="1">Uncharacterized protein</fullName>
    </submittedName>
</protein>
<dbReference type="AlphaFoldDB" id="A0A1I2R0Y6"/>
<dbReference type="EMBL" id="FOOU01000005">
    <property type="protein sequence ID" value="SFG31581.1"/>
    <property type="molecule type" value="Genomic_DNA"/>
</dbReference>
<dbReference type="Proteomes" id="UP000198623">
    <property type="component" value="Unassembled WGS sequence"/>
</dbReference>
<evidence type="ECO:0000313" key="2">
    <source>
        <dbReference type="Proteomes" id="UP000198623"/>
    </source>
</evidence>
<name>A0A1I2R0Y6_9GAMM</name>